<dbReference type="Proteomes" id="UP001597112">
    <property type="component" value="Unassembled WGS sequence"/>
</dbReference>
<keyword evidence="6" id="KW-1185">Reference proteome</keyword>
<dbReference type="NCBIfam" id="TIGR04183">
    <property type="entry name" value="Por_Secre_tail"/>
    <property type="match status" value="1"/>
</dbReference>
<dbReference type="RefSeq" id="WP_377582883.1">
    <property type="nucleotide sequence ID" value="NZ_JBHTKA010000008.1"/>
</dbReference>
<dbReference type="Pfam" id="PF18962">
    <property type="entry name" value="Por_Secre_tail"/>
    <property type="match status" value="1"/>
</dbReference>
<dbReference type="SUPFAM" id="SSF49785">
    <property type="entry name" value="Galactose-binding domain-like"/>
    <property type="match status" value="1"/>
</dbReference>
<reference evidence="6" key="1">
    <citation type="journal article" date="2019" name="Int. J. Syst. Evol. Microbiol.">
        <title>The Global Catalogue of Microorganisms (GCM) 10K type strain sequencing project: providing services to taxonomists for standard genome sequencing and annotation.</title>
        <authorList>
            <consortium name="The Broad Institute Genomics Platform"/>
            <consortium name="The Broad Institute Genome Sequencing Center for Infectious Disease"/>
            <person name="Wu L."/>
            <person name="Ma J."/>
        </authorList>
    </citation>
    <scope>NUCLEOTIDE SEQUENCE [LARGE SCALE GENOMIC DNA]</scope>
    <source>
        <strain evidence="6">CCUG 58938</strain>
    </source>
</reference>
<sequence>MRKFLLLLPLMGIVLLFCNQSVAQCTVTGWASQNGGVTGGGSATPTVVANYNDLKAAIASSSVKVVHISGTIVIPSGGRISFQDQSNKTIYGLPGSKLVSNDLTKDGSGILYMKRCANIIFRNVTLEGPGAYDTDGWDNMTIDNSTNVWVDHCEFQDGMDGNLDIKNAADYISVTWCKLIYKKTPIPDGPGGADDHRFSNLFGSGDGATGDRGKLRITMQNCWWAEGCKARMPRVRFGKVHIVNNLFNSTVAAQCVMAGFEADLLVESNVFENVKSPIDKMDNTFTAITARDNIFTNTSGNTTGSGTAFTPPYSLTITPAANVKSQVTAGAGATLTSASCSNTTAYILSTTVAPTNGGTVVGSGTYNAGTSVTLTATPATGYIFTGWSGGATGTSASVTVTMDGNKSVTANFAAQTATYTLTATVSPTGGGTVTGSGSYSEGAIATITASPAAGYIFTGWSGDATGTSGSTSVTMNGNKSVTANFQLQSSGGTATIRIEDSALTSQGLCSYEGSISSNTGASNGKVINLSNSTGKGVDWKVYIPAAGSYTLTWRYVNSSSNNSYTMALVVNGTTVTNALAVARTSGSTVFATTTASVTLKAGVNSIRLQSVASAATADIDWIEVTGNAPATADCAASARSAADAELSINNEEAVSISPNPARDNAVITIVLGENEHATIRIYNDQGELVDTLHSNKAVKAGTQQIVYSVNNKRSGIYNVVVLNNNGSRSTYKLLVE</sequence>
<dbReference type="InterPro" id="IPR011050">
    <property type="entry name" value="Pectin_lyase_fold/virulence"/>
</dbReference>
<dbReference type="InterPro" id="IPR026444">
    <property type="entry name" value="Secre_tail"/>
</dbReference>
<dbReference type="Gene3D" id="2.160.20.10">
    <property type="entry name" value="Single-stranded right-handed beta-helix, Pectin lyase-like"/>
    <property type="match status" value="1"/>
</dbReference>
<dbReference type="InterPro" id="IPR045032">
    <property type="entry name" value="PEL"/>
</dbReference>
<evidence type="ECO:0000256" key="2">
    <source>
        <dbReference type="RuleBase" id="RU361173"/>
    </source>
</evidence>
<dbReference type="SMART" id="SM00656">
    <property type="entry name" value="Amb_all"/>
    <property type="match status" value="1"/>
</dbReference>
<evidence type="ECO:0000256" key="3">
    <source>
        <dbReference type="SAM" id="SignalP"/>
    </source>
</evidence>
<dbReference type="PROSITE" id="PS51175">
    <property type="entry name" value="CBM6"/>
    <property type="match status" value="1"/>
</dbReference>
<comment type="similarity">
    <text evidence="2">Belongs to the polysaccharide lyase 1 family.</text>
</comment>
<dbReference type="SUPFAM" id="SSF51126">
    <property type="entry name" value="Pectin lyase-like"/>
    <property type="match status" value="1"/>
</dbReference>
<evidence type="ECO:0000313" key="5">
    <source>
        <dbReference type="EMBL" id="MFD1002101.1"/>
    </source>
</evidence>
<comment type="caution">
    <text evidence="5">The sequence shown here is derived from an EMBL/GenBank/DDBJ whole genome shotgun (WGS) entry which is preliminary data.</text>
</comment>
<name>A0ABW3K9H3_9BACT</name>
<evidence type="ECO:0000313" key="6">
    <source>
        <dbReference type="Proteomes" id="UP001597112"/>
    </source>
</evidence>
<feature type="signal peptide" evidence="3">
    <location>
        <begin position="1"/>
        <end position="23"/>
    </location>
</feature>
<feature type="chain" id="PRO_5047186998" evidence="3">
    <location>
        <begin position="24"/>
        <end position="736"/>
    </location>
</feature>
<gene>
    <name evidence="5" type="ORF">ACFQ21_22440</name>
</gene>
<dbReference type="Gene3D" id="2.60.120.260">
    <property type="entry name" value="Galactose-binding domain-like"/>
    <property type="match status" value="1"/>
</dbReference>
<dbReference type="PANTHER" id="PTHR31683">
    <property type="entry name" value="PECTATE LYASE 18-RELATED"/>
    <property type="match status" value="1"/>
</dbReference>
<dbReference type="NCBIfam" id="TIGR02543">
    <property type="entry name" value="List_Bact_rpt"/>
    <property type="match status" value="2"/>
</dbReference>
<accession>A0ABW3K9H3</accession>
<evidence type="ECO:0000259" key="4">
    <source>
        <dbReference type="PROSITE" id="PS51175"/>
    </source>
</evidence>
<dbReference type="EMBL" id="JBHTKA010000008">
    <property type="protein sequence ID" value="MFD1002101.1"/>
    <property type="molecule type" value="Genomic_DNA"/>
</dbReference>
<organism evidence="5 6">
    <name type="scientific">Ohtaekwangia kribbensis</name>
    <dbReference type="NCBI Taxonomy" id="688913"/>
    <lineage>
        <taxon>Bacteria</taxon>
        <taxon>Pseudomonadati</taxon>
        <taxon>Bacteroidota</taxon>
        <taxon>Cytophagia</taxon>
        <taxon>Cytophagales</taxon>
        <taxon>Fulvivirgaceae</taxon>
        <taxon>Ohtaekwangia</taxon>
    </lineage>
</organism>
<keyword evidence="3" id="KW-0732">Signal</keyword>
<evidence type="ECO:0000256" key="1">
    <source>
        <dbReference type="ARBA" id="ARBA00023239"/>
    </source>
</evidence>
<dbReference type="InterPro" id="IPR044060">
    <property type="entry name" value="Bacterial_rp_domain"/>
</dbReference>
<protein>
    <submittedName>
        <fullName evidence="5">Carbohydrate-binding protein</fullName>
    </submittedName>
</protein>
<keyword evidence="2" id="KW-0624">Polysaccharide degradation</keyword>
<keyword evidence="1 2" id="KW-0456">Lyase</keyword>
<dbReference type="Pfam" id="PF00544">
    <property type="entry name" value="Pectate_lyase_4"/>
    <property type="match status" value="1"/>
</dbReference>
<dbReference type="InterPro" id="IPR002022">
    <property type="entry name" value="Pec_lyase"/>
</dbReference>
<keyword evidence="2" id="KW-0119">Carbohydrate metabolism</keyword>
<dbReference type="InterPro" id="IPR005084">
    <property type="entry name" value="CBM6"/>
</dbReference>
<dbReference type="Pfam" id="PF18998">
    <property type="entry name" value="Flg_new_2"/>
    <property type="match status" value="2"/>
</dbReference>
<dbReference type="InterPro" id="IPR012334">
    <property type="entry name" value="Pectin_lyas_fold"/>
</dbReference>
<keyword evidence="2" id="KW-0964">Secreted</keyword>
<dbReference type="Pfam" id="PF03422">
    <property type="entry name" value="CBM_6"/>
    <property type="match status" value="1"/>
</dbReference>
<dbReference type="PANTHER" id="PTHR31683:SF18">
    <property type="entry name" value="PECTATE LYASE 21-RELATED"/>
    <property type="match status" value="1"/>
</dbReference>
<feature type="domain" description="CBM6" evidence="4">
    <location>
        <begin position="494"/>
        <end position="625"/>
    </location>
</feature>
<dbReference type="InterPro" id="IPR013378">
    <property type="entry name" value="InlB-like_B-rpt"/>
</dbReference>
<dbReference type="InterPro" id="IPR008979">
    <property type="entry name" value="Galactose-bd-like_sf"/>
</dbReference>
<proteinExistence type="inferred from homology"/>
<comment type="subcellular location">
    <subcellularLocation>
        <location evidence="2">Secreted</location>
    </subcellularLocation>
</comment>